<evidence type="ECO:0008006" key="5">
    <source>
        <dbReference type="Google" id="ProtNLM"/>
    </source>
</evidence>
<accession>A0ABQ2JJ18</accession>
<evidence type="ECO:0000256" key="2">
    <source>
        <dbReference type="SAM" id="Phobius"/>
    </source>
</evidence>
<dbReference type="EMBL" id="BMLK01000005">
    <property type="protein sequence ID" value="GGN46157.1"/>
    <property type="molecule type" value="Genomic_DNA"/>
</dbReference>
<keyword evidence="2" id="KW-0812">Transmembrane</keyword>
<keyword evidence="2" id="KW-0472">Membrane</keyword>
<dbReference type="Pfam" id="PF11666">
    <property type="entry name" value="DUF2933"/>
    <property type="match status" value="1"/>
</dbReference>
<comment type="caution">
    <text evidence="3">The sequence shown here is derived from an EMBL/GenBank/DDBJ whole genome shotgun (WGS) entry which is preliminary data.</text>
</comment>
<feature type="transmembrane region" description="Helical" evidence="2">
    <location>
        <begin position="21"/>
        <end position="38"/>
    </location>
</feature>
<feature type="transmembrane region" description="Helical" evidence="2">
    <location>
        <begin position="44"/>
        <end position="64"/>
    </location>
</feature>
<evidence type="ECO:0000313" key="3">
    <source>
        <dbReference type="EMBL" id="GGN46157.1"/>
    </source>
</evidence>
<evidence type="ECO:0000256" key="1">
    <source>
        <dbReference type="SAM" id="MobiDB-lite"/>
    </source>
</evidence>
<feature type="region of interest" description="Disordered" evidence="1">
    <location>
        <begin position="70"/>
        <end position="98"/>
    </location>
</feature>
<proteinExistence type="predicted"/>
<organism evidence="3 4">
    <name type="scientific">Novosphingobium indicum</name>
    <dbReference type="NCBI Taxonomy" id="462949"/>
    <lineage>
        <taxon>Bacteria</taxon>
        <taxon>Pseudomonadati</taxon>
        <taxon>Pseudomonadota</taxon>
        <taxon>Alphaproteobacteria</taxon>
        <taxon>Sphingomonadales</taxon>
        <taxon>Sphingomonadaceae</taxon>
        <taxon>Novosphingobium</taxon>
    </lineage>
</organism>
<gene>
    <name evidence="3" type="ORF">GCM10011349_12960</name>
</gene>
<keyword evidence="2" id="KW-1133">Transmembrane helix</keyword>
<keyword evidence="4" id="KW-1185">Reference proteome</keyword>
<reference evidence="4" key="1">
    <citation type="journal article" date="2019" name="Int. J. Syst. Evol. Microbiol.">
        <title>The Global Catalogue of Microorganisms (GCM) 10K type strain sequencing project: providing services to taxonomists for standard genome sequencing and annotation.</title>
        <authorList>
            <consortium name="The Broad Institute Genomics Platform"/>
            <consortium name="The Broad Institute Genome Sequencing Center for Infectious Disease"/>
            <person name="Wu L."/>
            <person name="Ma J."/>
        </authorList>
    </citation>
    <scope>NUCLEOTIDE SEQUENCE [LARGE SCALE GENOMIC DNA]</scope>
    <source>
        <strain evidence="4">CGMCC 1.6784</strain>
    </source>
</reference>
<name>A0ABQ2JJ18_9SPHN</name>
<evidence type="ECO:0000313" key="4">
    <source>
        <dbReference type="Proteomes" id="UP000605099"/>
    </source>
</evidence>
<sequence length="98" mass="10714">MDYERHDRSMGARTNGSTWRIALAFVAFAGIAAFFLLAEHRAHMLGILPWALLLLACPLLHMFMHGGHGGHDHLDHGRSRPGTDTANDPPAGSGSHRH</sequence>
<protein>
    <recommendedName>
        <fullName evidence="5">DUF2933 domain-containing protein</fullName>
    </recommendedName>
</protein>
<dbReference type="InterPro" id="IPR021682">
    <property type="entry name" value="DUF2933"/>
</dbReference>
<dbReference type="Proteomes" id="UP000605099">
    <property type="component" value="Unassembled WGS sequence"/>
</dbReference>